<evidence type="ECO:0000256" key="9">
    <source>
        <dbReference type="SAM" id="SignalP"/>
    </source>
</evidence>
<evidence type="ECO:0008006" key="12">
    <source>
        <dbReference type="Google" id="ProtNLM"/>
    </source>
</evidence>
<evidence type="ECO:0000256" key="2">
    <source>
        <dbReference type="ARBA" id="ARBA00022617"/>
    </source>
</evidence>
<dbReference type="PANTHER" id="PTHR47947">
    <property type="entry name" value="CYTOCHROME P450 82C3-RELATED"/>
    <property type="match status" value="1"/>
</dbReference>
<keyword evidence="6" id="KW-0472">Membrane</keyword>
<reference evidence="10 11" key="1">
    <citation type="submission" date="2020-10" db="EMBL/GenBank/DDBJ databases">
        <title>The Coptis chinensis genome and diversification of protoberbering-type alkaloids.</title>
        <authorList>
            <person name="Wang B."/>
            <person name="Shu S."/>
            <person name="Song C."/>
            <person name="Liu Y."/>
        </authorList>
    </citation>
    <scope>NUCLEOTIDE SEQUENCE [LARGE SCALE GENOMIC DNA]</scope>
    <source>
        <strain evidence="10">HL-2020</strain>
        <tissue evidence="10">Leaf</tissue>
    </source>
</reference>
<dbReference type="OrthoDB" id="1055148at2759"/>
<keyword evidence="11" id="KW-1185">Reference proteome</keyword>
<comment type="cofactor">
    <cofactor evidence="7">
        <name>heme</name>
        <dbReference type="ChEBI" id="CHEBI:30413"/>
    </cofactor>
</comment>
<evidence type="ECO:0000256" key="8">
    <source>
        <dbReference type="RuleBase" id="RU000461"/>
    </source>
</evidence>
<dbReference type="InterPro" id="IPR017972">
    <property type="entry name" value="Cyt_P450_CS"/>
</dbReference>
<keyword evidence="2 7" id="KW-0349">Heme</keyword>
<dbReference type="CDD" id="cd20653">
    <property type="entry name" value="CYP81"/>
    <property type="match status" value="1"/>
</dbReference>
<dbReference type="GO" id="GO:0044550">
    <property type="term" value="P:secondary metabolite biosynthetic process"/>
    <property type="evidence" value="ECO:0007669"/>
    <property type="project" value="UniProtKB-ARBA"/>
</dbReference>
<feature type="chain" id="PRO_5032934626" description="Cytochrome P450" evidence="9">
    <location>
        <begin position="20"/>
        <end position="507"/>
    </location>
</feature>
<dbReference type="GO" id="GO:0016705">
    <property type="term" value="F:oxidoreductase activity, acting on paired donors, with incorporation or reduction of molecular oxygen"/>
    <property type="evidence" value="ECO:0007669"/>
    <property type="project" value="InterPro"/>
</dbReference>
<dbReference type="EMBL" id="JADFTS010000002">
    <property type="protein sequence ID" value="KAF9622009.1"/>
    <property type="molecule type" value="Genomic_DNA"/>
</dbReference>
<dbReference type="GO" id="GO:0005506">
    <property type="term" value="F:iron ion binding"/>
    <property type="evidence" value="ECO:0007669"/>
    <property type="project" value="InterPro"/>
</dbReference>
<dbReference type="InterPro" id="IPR001128">
    <property type="entry name" value="Cyt_P450"/>
</dbReference>
<gene>
    <name evidence="10" type="ORF">IFM89_029229</name>
</gene>
<keyword evidence="8" id="KW-0503">Monooxygenase</keyword>
<accession>A0A835IR28</accession>
<keyword evidence="4 8" id="KW-0560">Oxidoreductase</keyword>
<comment type="caution">
    <text evidence="10">The sequence shown here is derived from an EMBL/GenBank/DDBJ whole genome shotgun (WGS) entry which is preliminary data.</text>
</comment>
<evidence type="ECO:0000256" key="7">
    <source>
        <dbReference type="PIRSR" id="PIRSR602401-1"/>
    </source>
</evidence>
<dbReference type="InterPro" id="IPR050651">
    <property type="entry name" value="Plant_Cytochrome_P450_Monoox"/>
</dbReference>
<comment type="subcellular location">
    <subcellularLocation>
        <location evidence="1">Membrane</location>
    </subcellularLocation>
</comment>
<dbReference type="Gene3D" id="1.10.630.10">
    <property type="entry name" value="Cytochrome P450"/>
    <property type="match status" value="1"/>
</dbReference>
<feature type="binding site" description="axial binding residue" evidence="7">
    <location>
        <position position="442"/>
    </location>
    <ligand>
        <name>heme</name>
        <dbReference type="ChEBI" id="CHEBI:30413"/>
    </ligand>
    <ligandPart>
        <name>Fe</name>
        <dbReference type="ChEBI" id="CHEBI:18248"/>
    </ligandPart>
</feature>
<keyword evidence="3 7" id="KW-0479">Metal-binding</keyword>
<dbReference type="Proteomes" id="UP000631114">
    <property type="component" value="Unassembled WGS sequence"/>
</dbReference>
<comment type="similarity">
    <text evidence="8">Belongs to the cytochrome P450 family.</text>
</comment>
<dbReference type="InterPro" id="IPR002401">
    <property type="entry name" value="Cyt_P450_E_grp-I"/>
</dbReference>
<dbReference type="FunFam" id="1.10.630.10:FF:000023">
    <property type="entry name" value="Cytochrome P450 family protein"/>
    <property type="match status" value="1"/>
</dbReference>
<dbReference type="GO" id="GO:0020037">
    <property type="term" value="F:heme binding"/>
    <property type="evidence" value="ECO:0007669"/>
    <property type="project" value="InterPro"/>
</dbReference>
<dbReference type="GO" id="GO:0004497">
    <property type="term" value="F:monooxygenase activity"/>
    <property type="evidence" value="ECO:0007669"/>
    <property type="project" value="UniProtKB-KW"/>
</dbReference>
<feature type="signal peptide" evidence="9">
    <location>
        <begin position="1"/>
        <end position="19"/>
    </location>
</feature>
<evidence type="ECO:0000313" key="11">
    <source>
        <dbReference type="Proteomes" id="UP000631114"/>
    </source>
</evidence>
<keyword evidence="5 7" id="KW-0408">Iron</keyword>
<protein>
    <recommendedName>
        <fullName evidence="12">Cytochrome P450</fullName>
    </recommendedName>
</protein>
<dbReference type="PRINTS" id="PR00463">
    <property type="entry name" value="EP450I"/>
</dbReference>
<dbReference type="PANTHER" id="PTHR47947:SF3">
    <property type="entry name" value="CYTOCHROME P450 81D1-LIKE"/>
    <property type="match status" value="1"/>
</dbReference>
<dbReference type="AlphaFoldDB" id="A0A835IR28"/>
<evidence type="ECO:0000256" key="5">
    <source>
        <dbReference type="ARBA" id="ARBA00023004"/>
    </source>
</evidence>
<sequence>MEFIFYFLLFLCSILHIKFLVPNKNKNLPPSPPSLPILGHLPLLQQPLYKSLAKLSKKYGQVMYLKFGSRPVIVVSSPSAVEECLSSKNDIIFANRPRFLIGKLLGHDYTTMVWADYGPNWKNLRRISAVELLSPSRLQMLSAMRFDEVKSIIKRLSDQGCKHQNVELSSKFFALTYNVIMRMMAGKRYYGEQVGDSEEVKRFQELVRETLRLSDFSNVGDFLPIWRWIGGDKGFQNEMLGLKAKRDKFLEDLLEEHRRLRSDLKFDREEKQTPLIQVLLSLQEAEPEHYTDDVVKGIMWDLFAAGTDTSKSTMEWAMSLLLNNPHVLKKAQEEIDLHVEPGRLLDESDVEKLPYVHSIVMETLRMYPPGPLMIPHEASEECIVGGYNVPRGTMLLVNLWEIENDPNLWNEPTKFVPERFLGLEGTRVGFKLMPFGVGRRKCPGEGLATRVITLTLAALIHCFDWERVGEQMVDMSQQKLGATMHKALPLEAKCRPRKNALNFIDKL</sequence>
<dbReference type="GO" id="GO:0016020">
    <property type="term" value="C:membrane"/>
    <property type="evidence" value="ECO:0007669"/>
    <property type="project" value="UniProtKB-SubCell"/>
</dbReference>
<evidence type="ECO:0000256" key="6">
    <source>
        <dbReference type="ARBA" id="ARBA00023136"/>
    </source>
</evidence>
<dbReference type="PROSITE" id="PS00086">
    <property type="entry name" value="CYTOCHROME_P450"/>
    <property type="match status" value="1"/>
</dbReference>
<evidence type="ECO:0000256" key="1">
    <source>
        <dbReference type="ARBA" id="ARBA00004370"/>
    </source>
</evidence>
<dbReference type="SUPFAM" id="SSF48264">
    <property type="entry name" value="Cytochrome P450"/>
    <property type="match status" value="1"/>
</dbReference>
<dbReference type="InterPro" id="IPR036396">
    <property type="entry name" value="Cyt_P450_sf"/>
</dbReference>
<keyword evidence="9" id="KW-0732">Signal</keyword>
<evidence type="ECO:0000256" key="3">
    <source>
        <dbReference type="ARBA" id="ARBA00022723"/>
    </source>
</evidence>
<proteinExistence type="inferred from homology"/>
<organism evidence="10 11">
    <name type="scientific">Coptis chinensis</name>
    <dbReference type="NCBI Taxonomy" id="261450"/>
    <lineage>
        <taxon>Eukaryota</taxon>
        <taxon>Viridiplantae</taxon>
        <taxon>Streptophyta</taxon>
        <taxon>Embryophyta</taxon>
        <taxon>Tracheophyta</taxon>
        <taxon>Spermatophyta</taxon>
        <taxon>Magnoliopsida</taxon>
        <taxon>Ranunculales</taxon>
        <taxon>Ranunculaceae</taxon>
        <taxon>Coptidoideae</taxon>
        <taxon>Coptis</taxon>
    </lineage>
</organism>
<evidence type="ECO:0000313" key="10">
    <source>
        <dbReference type="EMBL" id="KAF9622009.1"/>
    </source>
</evidence>
<dbReference type="PRINTS" id="PR00385">
    <property type="entry name" value="P450"/>
</dbReference>
<evidence type="ECO:0000256" key="4">
    <source>
        <dbReference type="ARBA" id="ARBA00023002"/>
    </source>
</evidence>
<name>A0A835IR28_9MAGN</name>
<dbReference type="Pfam" id="PF00067">
    <property type="entry name" value="p450"/>
    <property type="match status" value="1"/>
</dbReference>